<dbReference type="EMBL" id="DS999644">
    <property type="protein sequence ID" value="EFE77324.2"/>
    <property type="molecule type" value="Genomic_DNA"/>
</dbReference>
<sequence>MIVNAVSVGAVVLNTAGRTGPVCELEGTVA</sequence>
<dbReference type="Proteomes" id="UP000003986">
    <property type="component" value="Unassembled WGS sequence"/>
</dbReference>
<dbReference type="AlphaFoldDB" id="D6AKU7"/>
<name>D6AKU7_STRFL</name>
<accession>D6AKU7</accession>
<organism evidence="1 2">
    <name type="scientific">Streptomyces filamentosus NRRL 15998</name>
    <dbReference type="NCBI Taxonomy" id="457431"/>
    <lineage>
        <taxon>Bacteria</taxon>
        <taxon>Bacillati</taxon>
        <taxon>Actinomycetota</taxon>
        <taxon>Actinomycetes</taxon>
        <taxon>Kitasatosporales</taxon>
        <taxon>Streptomycetaceae</taxon>
        <taxon>Streptomyces</taxon>
    </lineage>
</organism>
<proteinExistence type="predicted"/>
<evidence type="ECO:0000313" key="1">
    <source>
        <dbReference type="EMBL" id="EFE77324.2"/>
    </source>
</evidence>
<reference evidence="2" key="1">
    <citation type="submission" date="2008-10" db="EMBL/GenBank/DDBJ databases">
        <authorList>
            <person name="Molnar K."/>
        </authorList>
    </citation>
    <scope>NUCLEOTIDE SEQUENCE [LARGE SCALE GENOMIC DNA]</scope>
    <source>
        <strain evidence="2">NRRL 15998</strain>
    </source>
</reference>
<protein>
    <submittedName>
        <fullName evidence="1">Predicted protein</fullName>
    </submittedName>
</protein>
<evidence type="ECO:0000313" key="2">
    <source>
        <dbReference type="Proteomes" id="UP000003986"/>
    </source>
</evidence>
<reference evidence="2" key="2">
    <citation type="submission" date="2008-12" db="EMBL/GenBank/DDBJ databases">
        <title>Annotation of Streptomyces roseosporus strain NRRL 15998.</title>
        <authorList>
            <consortium name="The Broad Institute Genome Sequencing Platform"/>
            <consortium name="Broad Institute Microbial Sequencing Center"/>
            <person name="Fischbach M."/>
            <person name="Ward D."/>
            <person name="Young S."/>
            <person name="Kodira C.D."/>
            <person name="Zeng Q."/>
            <person name="Koehrsen M."/>
            <person name="Godfrey P."/>
            <person name="Alvarado L."/>
            <person name="Berlin A.M."/>
            <person name="Borenstein D."/>
            <person name="Chen Z."/>
            <person name="Engels R."/>
            <person name="Freedman E."/>
            <person name="Gellesch M."/>
            <person name="Goldberg J."/>
            <person name="Griggs A."/>
            <person name="Gujja S."/>
            <person name="Heiman D.I."/>
            <person name="Hepburn T.A."/>
            <person name="Howarth C."/>
            <person name="Jen D."/>
            <person name="Larson L."/>
            <person name="Lewis B."/>
            <person name="Mehta T."/>
            <person name="Park D."/>
            <person name="Pearson M."/>
            <person name="Roberts A."/>
            <person name="Saif S."/>
            <person name="Shea T.D."/>
            <person name="Shenoy N."/>
            <person name="Sisk P."/>
            <person name="Stolte C."/>
            <person name="Sykes S.N."/>
            <person name="Walk T."/>
            <person name="White J."/>
            <person name="Yandava C."/>
            <person name="Straight P."/>
            <person name="Clardy J."/>
            <person name="Hung D."/>
            <person name="Kolter R."/>
            <person name="Mekalanos J."/>
            <person name="Walker S."/>
            <person name="Walsh C.T."/>
            <person name="Wieland B.L.C."/>
            <person name="Ilzarbe M."/>
            <person name="Galagan J."/>
            <person name="Nusbaum C."/>
            <person name="Birren B."/>
        </authorList>
    </citation>
    <scope>NUCLEOTIDE SEQUENCE [LARGE SCALE GENOMIC DNA]</scope>
    <source>
        <strain evidence="2">NRRL 15998</strain>
    </source>
</reference>
<gene>
    <name evidence="1" type="ORF">SSGG_04691</name>
</gene>